<organism evidence="2 3">
    <name type="scientific">Panicum hallii var. hallii</name>
    <dbReference type="NCBI Taxonomy" id="1504633"/>
    <lineage>
        <taxon>Eukaryota</taxon>
        <taxon>Viridiplantae</taxon>
        <taxon>Streptophyta</taxon>
        <taxon>Embryophyta</taxon>
        <taxon>Tracheophyta</taxon>
        <taxon>Spermatophyta</taxon>
        <taxon>Magnoliopsida</taxon>
        <taxon>Liliopsida</taxon>
        <taxon>Poales</taxon>
        <taxon>Poaceae</taxon>
        <taxon>PACMAD clade</taxon>
        <taxon>Panicoideae</taxon>
        <taxon>Panicodae</taxon>
        <taxon>Paniceae</taxon>
        <taxon>Panicinae</taxon>
        <taxon>Panicum</taxon>
        <taxon>Panicum sect. Panicum</taxon>
    </lineage>
</organism>
<evidence type="ECO:0000313" key="3">
    <source>
        <dbReference type="Proteomes" id="UP000244336"/>
    </source>
</evidence>
<accession>A0A2T7F6Y8</accession>
<keyword evidence="3" id="KW-1185">Reference proteome</keyword>
<dbReference type="Gramene" id="PUZ75842">
    <property type="protein sequence ID" value="PUZ75842"/>
    <property type="gene ID" value="GQ55_1G241100"/>
</dbReference>
<dbReference type="EMBL" id="CM009749">
    <property type="protein sequence ID" value="PUZ75842.1"/>
    <property type="molecule type" value="Genomic_DNA"/>
</dbReference>
<dbReference type="AlphaFoldDB" id="A0A2T7F6Y8"/>
<reference evidence="2 3" key="1">
    <citation type="submission" date="2018-04" db="EMBL/GenBank/DDBJ databases">
        <title>WGS assembly of Panicum hallii var. hallii HAL2.</title>
        <authorList>
            <person name="Lovell J."/>
            <person name="Jenkins J."/>
            <person name="Lowry D."/>
            <person name="Mamidi S."/>
            <person name="Sreedasyam A."/>
            <person name="Weng X."/>
            <person name="Barry K."/>
            <person name="Bonette J."/>
            <person name="Campitelli B."/>
            <person name="Daum C."/>
            <person name="Gordon S."/>
            <person name="Gould B."/>
            <person name="Lipzen A."/>
            <person name="MacQueen A."/>
            <person name="Palacio-Mejia J."/>
            <person name="Plott C."/>
            <person name="Shakirov E."/>
            <person name="Shu S."/>
            <person name="Yoshinaga Y."/>
            <person name="Zane M."/>
            <person name="Rokhsar D."/>
            <person name="Grimwood J."/>
            <person name="Schmutz J."/>
            <person name="Juenger T."/>
        </authorList>
    </citation>
    <scope>NUCLEOTIDE SEQUENCE [LARGE SCALE GENOMIC DNA]</scope>
    <source>
        <strain evidence="3">cv. HAL2</strain>
    </source>
</reference>
<dbReference type="Proteomes" id="UP000244336">
    <property type="component" value="Chromosome 1"/>
</dbReference>
<sequence>MFLTISTFCITIAAVQIYSLNKSDVGVPLQDENIGYSIPSTRLAPEAGNFAHLNYMTC</sequence>
<feature type="signal peptide" evidence="1">
    <location>
        <begin position="1"/>
        <end position="17"/>
    </location>
</feature>
<keyword evidence="1" id="KW-0732">Signal</keyword>
<protein>
    <submittedName>
        <fullName evidence="2">Uncharacterized protein</fullName>
    </submittedName>
</protein>
<evidence type="ECO:0000313" key="2">
    <source>
        <dbReference type="EMBL" id="PUZ75842.1"/>
    </source>
</evidence>
<evidence type="ECO:0000256" key="1">
    <source>
        <dbReference type="SAM" id="SignalP"/>
    </source>
</evidence>
<gene>
    <name evidence="2" type="ORF">GQ55_1G241100</name>
</gene>
<proteinExistence type="predicted"/>
<name>A0A2T7F6Y8_9POAL</name>
<feature type="chain" id="PRO_5015613365" evidence="1">
    <location>
        <begin position="18"/>
        <end position="58"/>
    </location>
</feature>